<dbReference type="Proteomes" id="UP000320390">
    <property type="component" value="Chromosome"/>
</dbReference>
<reference evidence="2 3" key="1">
    <citation type="submission" date="2019-02" db="EMBL/GenBank/DDBJ databases">
        <title>Deep-cultivation of Planctomycetes and their phenomic and genomic characterization uncovers novel biology.</title>
        <authorList>
            <person name="Wiegand S."/>
            <person name="Jogler M."/>
            <person name="Boedeker C."/>
            <person name="Pinto D."/>
            <person name="Vollmers J."/>
            <person name="Rivas-Marin E."/>
            <person name="Kohn T."/>
            <person name="Peeters S.H."/>
            <person name="Heuer A."/>
            <person name="Rast P."/>
            <person name="Oberbeckmann S."/>
            <person name="Bunk B."/>
            <person name="Jeske O."/>
            <person name="Meyerdierks A."/>
            <person name="Storesund J.E."/>
            <person name="Kallscheuer N."/>
            <person name="Luecker S."/>
            <person name="Lage O.M."/>
            <person name="Pohl T."/>
            <person name="Merkel B.J."/>
            <person name="Hornburger P."/>
            <person name="Mueller R.-W."/>
            <person name="Bruemmer F."/>
            <person name="Labrenz M."/>
            <person name="Spormann A.M."/>
            <person name="Op den Camp H."/>
            <person name="Overmann J."/>
            <person name="Amann R."/>
            <person name="Jetten M.S.M."/>
            <person name="Mascher T."/>
            <person name="Medema M.H."/>
            <person name="Devos D.P."/>
            <person name="Kaster A.-K."/>
            <person name="Ovreas L."/>
            <person name="Rohde M."/>
            <person name="Galperin M.Y."/>
            <person name="Jogler C."/>
        </authorList>
    </citation>
    <scope>NUCLEOTIDE SEQUENCE [LARGE SCALE GENOMIC DNA]</scope>
    <source>
        <strain evidence="2 3">Poly30</strain>
    </source>
</reference>
<feature type="transmembrane region" description="Helical" evidence="1">
    <location>
        <begin position="394"/>
        <end position="413"/>
    </location>
</feature>
<organism evidence="2 3">
    <name type="scientific">Saltatorellus ferox</name>
    <dbReference type="NCBI Taxonomy" id="2528018"/>
    <lineage>
        <taxon>Bacteria</taxon>
        <taxon>Pseudomonadati</taxon>
        <taxon>Planctomycetota</taxon>
        <taxon>Planctomycetia</taxon>
        <taxon>Planctomycetia incertae sedis</taxon>
        <taxon>Saltatorellus</taxon>
    </lineage>
</organism>
<dbReference type="AlphaFoldDB" id="A0A518EZL1"/>
<keyword evidence="1" id="KW-1133">Transmembrane helix</keyword>
<dbReference type="EMBL" id="CP036434">
    <property type="protein sequence ID" value="QDV09522.1"/>
    <property type="molecule type" value="Genomic_DNA"/>
</dbReference>
<dbReference type="RefSeq" id="WP_145204022.1">
    <property type="nucleotide sequence ID" value="NZ_CP036434.1"/>
</dbReference>
<sequence length="492" mass="51347">MNRVIALIRAQLSGEVLGERTPVAALAMQAVIATLLCLLVRGEVGAYGYVVFALSIPLALTAVPLLGELAPLLRADPAAEWVGAQPVSPRDLRLARVGTLLIIVGMLSLAALIPAALLAPAELGAAGRALLVVAGLVQTWCLAAALLALQVLLHRLPGRGGESFLVLLQTAVFLAVLVGALVGLRSLPILDQLTGAEPGLLAFPPAWFASFAAPAGWGVPGAIAATVLIFAAVVFLAAPFPPAPRAQSTHSVLSILLTPFRGLAELVWVRSEERAPFSFVYDALPAEREFVLRTYPLVAAPLLFLALGADPTKVEGEGLFALLLFAPAAYLPFVLMHVPTTATPAARWIVDTAPIDDRTENQGARKAVAVRLLVPLYLGIGALVMTTASPSLGLRLWPVAVAVGLVTLRILVARGMARPLSTPANDLLSTWNEGLGGTLMTLAVVMTLIAVAAWRTIPSPLVGWAILGAVVLFELTLGNRTSSRGRLGVAGE</sequence>
<evidence type="ECO:0000313" key="2">
    <source>
        <dbReference type="EMBL" id="QDV09522.1"/>
    </source>
</evidence>
<feature type="transmembrane region" description="Helical" evidence="1">
    <location>
        <begin position="164"/>
        <end position="184"/>
    </location>
</feature>
<feature type="transmembrane region" description="Helical" evidence="1">
    <location>
        <begin position="290"/>
        <end position="307"/>
    </location>
</feature>
<keyword evidence="1" id="KW-0472">Membrane</keyword>
<evidence type="ECO:0000313" key="3">
    <source>
        <dbReference type="Proteomes" id="UP000320390"/>
    </source>
</evidence>
<keyword evidence="3" id="KW-1185">Reference proteome</keyword>
<feature type="transmembrane region" description="Helical" evidence="1">
    <location>
        <begin position="461"/>
        <end position="477"/>
    </location>
</feature>
<keyword evidence="1" id="KW-0812">Transmembrane</keyword>
<feature type="transmembrane region" description="Helical" evidence="1">
    <location>
        <begin position="217"/>
        <end position="238"/>
    </location>
</feature>
<accession>A0A518EZL1</accession>
<feature type="transmembrane region" description="Helical" evidence="1">
    <location>
        <begin position="129"/>
        <end position="152"/>
    </location>
</feature>
<feature type="transmembrane region" description="Helical" evidence="1">
    <location>
        <begin position="368"/>
        <end position="388"/>
    </location>
</feature>
<feature type="transmembrane region" description="Helical" evidence="1">
    <location>
        <begin position="94"/>
        <end position="117"/>
    </location>
</feature>
<feature type="transmembrane region" description="Helical" evidence="1">
    <location>
        <begin position="47"/>
        <end position="73"/>
    </location>
</feature>
<protein>
    <submittedName>
        <fullName evidence="2">Uncharacterized protein</fullName>
    </submittedName>
</protein>
<dbReference type="OrthoDB" id="9981158at2"/>
<feature type="transmembrane region" description="Helical" evidence="1">
    <location>
        <begin position="319"/>
        <end position="338"/>
    </location>
</feature>
<feature type="transmembrane region" description="Helical" evidence="1">
    <location>
        <begin position="434"/>
        <end position="455"/>
    </location>
</feature>
<gene>
    <name evidence="2" type="ORF">Poly30_50800</name>
</gene>
<proteinExistence type="predicted"/>
<name>A0A518EZL1_9BACT</name>
<evidence type="ECO:0000256" key="1">
    <source>
        <dbReference type="SAM" id="Phobius"/>
    </source>
</evidence>
<feature type="transmembrane region" description="Helical" evidence="1">
    <location>
        <begin position="21"/>
        <end position="41"/>
    </location>
</feature>